<evidence type="ECO:0000313" key="1">
    <source>
        <dbReference type="EMBL" id="JAE05985.1"/>
    </source>
</evidence>
<name>A0A0A9EYX7_ARUDO</name>
<accession>A0A0A9EYX7</accession>
<dbReference type="EMBL" id="GBRH01191911">
    <property type="protein sequence ID" value="JAE05985.1"/>
    <property type="molecule type" value="Transcribed_RNA"/>
</dbReference>
<proteinExistence type="predicted"/>
<sequence>MVQMTLMERVQDSLLLLKRKEGLQRQVMKGIQLRSLMLRRRWSMDKRHLAIQQVLLWREAMVGLIFLGGRSLRAWFVEVCQWLLEERYGKHLWVLVLGKLVDITTNCLMKGLQNQMRRTSRTLC</sequence>
<dbReference type="AlphaFoldDB" id="A0A0A9EYX7"/>
<reference evidence="1" key="1">
    <citation type="submission" date="2014-09" db="EMBL/GenBank/DDBJ databases">
        <authorList>
            <person name="Magalhaes I.L.F."/>
            <person name="Oliveira U."/>
            <person name="Santos F.R."/>
            <person name="Vidigal T.H.D.A."/>
            <person name="Brescovit A.D."/>
            <person name="Santos A.J."/>
        </authorList>
    </citation>
    <scope>NUCLEOTIDE SEQUENCE</scope>
    <source>
        <tissue evidence="1">Shoot tissue taken approximately 20 cm above the soil surface</tissue>
    </source>
</reference>
<protein>
    <submittedName>
        <fullName evidence="1">Uncharacterized protein</fullName>
    </submittedName>
</protein>
<organism evidence="1">
    <name type="scientific">Arundo donax</name>
    <name type="common">Giant reed</name>
    <name type="synonym">Donax arundinaceus</name>
    <dbReference type="NCBI Taxonomy" id="35708"/>
    <lineage>
        <taxon>Eukaryota</taxon>
        <taxon>Viridiplantae</taxon>
        <taxon>Streptophyta</taxon>
        <taxon>Embryophyta</taxon>
        <taxon>Tracheophyta</taxon>
        <taxon>Spermatophyta</taxon>
        <taxon>Magnoliopsida</taxon>
        <taxon>Liliopsida</taxon>
        <taxon>Poales</taxon>
        <taxon>Poaceae</taxon>
        <taxon>PACMAD clade</taxon>
        <taxon>Arundinoideae</taxon>
        <taxon>Arundineae</taxon>
        <taxon>Arundo</taxon>
    </lineage>
</organism>
<reference evidence="1" key="2">
    <citation type="journal article" date="2015" name="Data Brief">
        <title>Shoot transcriptome of the giant reed, Arundo donax.</title>
        <authorList>
            <person name="Barrero R.A."/>
            <person name="Guerrero F.D."/>
            <person name="Moolhuijzen P."/>
            <person name="Goolsby J.A."/>
            <person name="Tidwell J."/>
            <person name="Bellgard S.E."/>
            <person name="Bellgard M.I."/>
        </authorList>
    </citation>
    <scope>NUCLEOTIDE SEQUENCE</scope>
    <source>
        <tissue evidence="1">Shoot tissue taken approximately 20 cm above the soil surface</tissue>
    </source>
</reference>